<protein>
    <submittedName>
        <fullName evidence="1">Uncharacterized protein</fullName>
    </submittedName>
</protein>
<keyword evidence="2" id="KW-1185">Reference proteome</keyword>
<dbReference type="Proteomes" id="UP001519460">
    <property type="component" value="Unassembled WGS sequence"/>
</dbReference>
<proteinExistence type="predicted"/>
<organism evidence="1 2">
    <name type="scientific">Batillaria attramentaria</name>
    <dbReference type="NCBI Taxonomy" id="370345"/>
    <lineage>
        <taxon>Eukaryota</taxon>
        <taxon>Metazoa</taxon>
        <taxon>Spiralia</taxon>
        <taxon>Lophotrochozoa</taxon>
        <taxon>Mollusca</taxon>
        <taxon>Gastropoda</taxon>
        <taxon>Caenogastropoda</taxon>
        <taxon>Sorbeoconcha</taxon>
        <taxon>Cerithioidea</taxon>
        <taxon>Batillariidae</taxon>
        <taxon>Batillaria</taxon>
    </lineage>
</organism>
<dbReference type="AlphaFoldDB" id="A0ABD0LSV3"/>
<sequence>MTATAKNMAYSSCQSRGHQAKQICKSDIIGGSTEKSPIRGQQSFIALTAEWLARSLSSPCGFNIVDQEKVWVSGQLPRTVLIILETEKTEVNKLTLFDFSHGFH</sequence>
<reference evidence="1 2" key="1">
    <citation type="journal article" date="2023" name="Sci. Data">
        <title>Genome assembly of the Korean intertidal mud-creeper Batillaria attramentaria.</title>
        <authorList>
            <person name="Patra A.K."/>
            <person name="Ho P.T."/>
            <person name="Jun S."/>
            <person name="Lee S.J."/>
            <person name="Kim Y."/>
            <person name="Won Y.J."/>
        </authorList>
    </citation>
    <scope>NUCLEOTIDE SEQUENCE [LARGE SCALE GENOMIC DNA]</scope>
    <source>
        <strain evidence="1">Wonlab-2016</strain>
    </source>
</reference>
<evidence type="ECO:0000313" key="1">
    <source>
        <dbReference type="EMBL" id="KAK7502670.1"/>
    </source>
</evidence>
<comment type="caution">
    <text evidence="1">The sequence shown here is derived from an EMBL/GenBank/DDBJ whole genome shotgun (WGS) entry which is preliminary data.</text>
</comment>
<name>A0ABD0LSV3_9CAEN</name>
<dbReference type="EMBL" id="JACVVK020000024">
    <property type="protein sequence ID" value="KAK7502670.1"/>
    <property type="molecule type" value="Genomic_DNA"/>
</dbReference>
<accession>A0ABD0LSV3</accession>
<evidence type="ECO:0000313" key="2">
    <source>
        <dbReference type="Proteomes" id="UP001519460"/>
    </source>
</evidence>
<gene>
    <name evidence="1" type="ORF">BaRGS_00005920</name>
</gene>